<feature type="non-terminal residue" evidence="1">
    <location>
        <position position="1"/>
    </location>
</feature>
<reference evidence="1 2" key="1">
    <citation type="journal article" date="2007" name="Nature">
        <title>Evolution of genes and genomes on the Drosophila phylogeny.</title>
        <authorList>
            <consortium name="Drosophila 12 Genomes Consortium"/>
            <person name="Clark A.G."/>
            <person name="Eisen M.B."/>
            <person name="Smith D.R."/>
            <person name="Bergman C.M."/>
            <person name="Oliver B."/>
            <person name="Markow T.A."/>
            <person name="Kaufman T.C."/>
            <person name="Kellis M."/>
            <person name="Gelbart W."/>
            <person name="Iyer V.N."/>
            <person name="Pollard D.A."/>
            <person name="Sackton T.B."/>
            <person name="Larracuente A.M."/>
            <person name="Singh N.D."/>
            <person name="Abad J.P."/>
            <person name="Abt D.N."/>
            <person name="Adryan B."/>
            <person name="Aguade M."/>
            <person name="Akashi H."/>
            <person name="Anderson W.W."/>
            <person name="Aquadro C.F."/>
            <person name="Ardell D.H."/>
            <person name="Arguello R."/>
            <person name="Artieri C.G."/>
            <person name="Barbash D.A."/>
            <person name="Barker D."/>
            <person name="Barsanti P."/>
            <person name="Batterham P."/>
            <person name="Batzoglou S."/>
            <person name="Begun D."/>
            <person name="Bhutkar A."/>
            <person name="Blanco E."/>
            <person name="Bosak S.A."/>
            <person name="Bradley R.K."/>
            <person name="Brand A.D."/>
            <person name="Brent M.R."/>
            <person name="Brooks A.N."/>
            <person name="Brown R.H."/>
            <person name="Butlin R.K."/>
            <person name="Caggese C."/>
            <person name="Calvi B.R."/>
            <person name="Bernardo de Carvalho A."/>
            <person name="Caspi A."/>
            <person name="Castrezana S."/>
            <person name="Celniker S.E."/>
            <person name="Chang J.L."/>
            <person name="Chapple C."/>
            <person name="Chatterji S."/>
            <person name="Chinwalla A."/>
            <person name="Civetta A."/>
            <person name="Clifton S.W."/>
            <person name="Comeron J.M."/>
            <person name="Costello J.C."/>
            <person name="Coyne J.A."/>
            <person name="Daub J."/>
            <person name="David R.G."/>
            <person name="Delcher A.L."/>
            <person name="Delehaunty K."/>
            <person name="Do C.B."/>
            <person name="Ebling H."/>
            <person name="Edwards K."/>
            <person name="Eickbush T."/>
            <person name="Evans J.D."/>
            <person name="Filipski A."/>
            <person name="Findeiss S."/>
            <person name="Freyhult E."/>
            <person name="Fulton L."/>
            <person name="Fulton R."/>
            <person name="Garcia A.C."/>
            <person name="Gardiner A."/>
            <person name="Garfield D.A."/>
            <person name="Garvin B.E."/>
            <person name="Gibson G."/>
            <person name="Gilbert D."/>
            <person name="Gnerre S."/>
            <person name="Godfrey J."/>
            <person name="Good R."/>
            <person name="Gotea V."/>
            <person name="Gravely B."/>
            <person name="Greenberg A.J."/>
            <person name="Griffiths-Jones S."/>
            <person name="Gross S."/>
            <person name="Guigo R."/>
            <person name="Gustafson E.A."/>
            <person name="Haerty W."/>
            <person name="Hahn M.W."/>
            <person name="Halligan D.L."/>
            <person name="Halpern A.L."/>
            <person name="Halter G.M."/>
            <person name="Han M.V."/>
            <person name="Heger A."/>
            <person name="Hillier L."/>
            <person name="Hinrichs A.S."/>
            <person name="Holmes I."/>
            <person name="Hoskins R.A."/>
            <person name="Hubisz M.J."/>
            <person name="Hultmark D."/>
            <person name="Huntley M.A."/>
            <person name="Jaffe D.B."/>
            <person name="Jagadeeshan S."/>
            <person name="Jeck W.R."/>
            <person name="Johnson J."/>
            <person name="Jones C.D."/>
            <person name="Jordan W.C."/>
            <person name="Karpen G.H."/>
            <person name="Kataoka E."/>
            <person name="Keightley P.D."/>
            <person name="Kheradpour P."/>
            <person name="Kirkness E.F."/>
            <person name="Koerich L.B."/>
            <person name="Kristiansen K."/>
            <person name="Kudrna D."/>
            <person name="Kulathinal R.J."/>
            <person name="Kumar S."/>
            <person name="Kwok R."/>
            <person name="Lander E."/>
            <person name="Langley C.H."/>
            <person name="Lapoint R."/>
            <person name="Lazzaro B.P."/>
            <person name="Lee S.J."/>
            <person name="Levesque L."/>
            <person name="Li R."/>
            <person name="Lin C.F."/>
            <person name="Lin M.F."/>
            <person name="Lindblad-Toh K."/>
            <person name="Llopart A."/>
            <person name="Long M."/>
            <person name="Low L."/>
            <person name="Lozovsky E."/>
            <person name="Lu J."/>
            <person name="Luo M."/>
            <person name="Machado C.A."/>
            <person name="Makalowski W."/>
            <person name="Marzo M."/>
            <person name="Matsuda M."/>
            <person name="Matzkin L."/>
            <person name="McAllister B."/>
            <person name="McBride C.S."/>
            <person name="McKernan B."/>
            <person name="McKernan K."/>
            <person name="Mendez-Lago M."/>
            <person name="Minx P."/>
            <person name="Mollenhauer M.U."/>
            <person name="Montooth K."/>
            <person name="Mount S.M."/>
            <person name="Mu X."/>
            <person name="Myers E."/>
            <person name="Negre B."/>
            <person name="Newfeld S."/>
            <person name="Nielsen R."/>
            <person name="Noor M.A."/>
            <person name="O'Grady P."/>
            <person name="Pachter L."/>
            <person name="Papaceit M."/>
            <person name="Parisi M.J."/>
            <person name="Parisi M."/>
            <person name="Parts L."/>
            <person name="Pedersen J.S."/>
            <person name="Pesole G."/>
            <person name="Phillippy A.M."/>
            <person name="Ponting C.P."/>
            <person name="Pop M."/>
            <person name="Porcelli D."/>
            <person name="Powell J.R."/>
            <person name="Prohaska S."/>
            <person name="Pruitt K."/>
            <person name="Puig M."/>
            <person name="Quesneville H."/>
            <person name="Ram K.R."/>
            <person name="Rand D."/>
            <person name="Rasmussen M.D."/>
            <person name="Reed L.K."/>
            <person name="Reenan R."/>
            <person name="Reily A."/>
            <person name="Remington K.A."/>
            <person name="Rieger T.T."/>
            <person name="Ritchie M.G."/>
            <person name="Robin C."/>
            <person name="Rogers Y.H."/>
            <person name="Rohde C."/>
            <person name="Rozas J."/>
            <person name="Rubenfield M.J."/>
            <person name="Ruiz A."/>
            <person name="Russo S."/>
            <person name="Salzberg S.L."/>
            <person name="Sanchez-Gracia A."/>
            <person name="Saranga D.J."/>
            <person name="Sato H."/>
            <person name="Schaeffer S.W."/>
            <person name="Schatz M.C."/>
            <person name="Schlenke T."/>
            <person name="Schwartz R."/>
            <person name="Segarra C."/>
            <person name="Singh R.S."/>
            <person name="Sirot L."/>
            <person name="Sirota M."/>
            <person name="Sisneros N.B."/>
            <person name="Smith C.D."/>
            <person name="Smith T.F."/>
            <person name="Spieth J."/>
            <person name="Stage D.E."/>
            <person name="Stark A."/>
            <person name="Stephan W."/>
            <person name="Strausberg R.L."/>
            <person name="Strempel S."/>
            <person name="Sturgill D."/>
            <person name="Sutton G."/>
            <person name="Sutton G.G."/>
            <person name="Tao W."/>
            <person name="Teichmann S."/>
            <person name="Tobari Y.N."/>
            <person name="Tomimura Y."/>
            <person name="Tsolas J.M."/>
            <person name="Valente V.L."/>
            <person name="Venter E."/>
            <person name="Venter J.C."/>
            <person name="Vicario S."/>
            <person name="Vieira F.G."/>
            <person name="Vilella A.J."/>
            <person name="Villasante A."/>
            <person name="Walenz B."/>
            <person name="Wang J."/>
            <person name="Wasserman M."/>
            <person name="Watts T."/>
            <person name="Wilson D."/>
            <person name="Wilson R.K."/>
            <person name="Wing R.A."/>
            <person name="Wolfner M.F."/>
            <person name="Wong A."/>
            <person name="Wong G.K."/>
            <person name="Wu C.I."/>
            <person name="Wu G."/>
            <person name="Yamamoto D."/>
            <person name="Yang H.P."/>
            <person name="Yang S.P."/>
            <person name="Yorke J.A."/>
            <person name="Yoshida K."/>
            <person name="Zdobnov E."/>
            <person name="Zhang P."/>
            <person name="Zhang Y."/>
            <person name="Zimin A.V."/>
            <person name="Baldwin J."/>
            <person name="Abdouelleil A."/>
            <person name="Abdulkadir J."/>
            <person name="Abebe A."/>
            <person name="Abera B."/>
            <person name="Abreu J."/>
            <person name="Acer S.C."/>
            <person name="Aftuck L."/>
            <person name="Alexander A."/>
            <person name="An P."/>
            <person name="Anderson E."/>
            <person name="Anderson S."/>
            <person name="Arachi H."/>
            <person name="Azer M."/>
            <person name="Bachantsang P."/>
            <person name="Barry A."/>
            <person name="Bayul T."/>
            <person name="Berlin A."/>
            <person name="Bessette D."/>
            <person name="Bloom T."/>
            <person name="Blye J."/>
            <person name="Boguslavskiy L."/>
            <person name="Bonnet C."/>
            <person name="Boukhgalter B."/>
            <person name="Bourzgui I."/>
            <person name="Brown A."/>
            <person name="Cahill P."/>
            <person name="Channer S."/>
            <person name="Cheshatsang Y."/>
            <person name="Chuda L."/>
            <person name="Citroen M."/>
            <person name="Collymore A."/>
            <person name="Cooke P."/>
            <person name="Costello M."/>
            <person name="D'Aco K."/>
            <person name="Daza R."/>
            <person name="De Haan G."/>
            <person name="DeGray S."/>
            <person name="DeMaso C."/>
            <person name="Dhargay N."/>
            <person name="Dooley K."/>
            <person name="Dooley E."/>
            <person name="Doricent M."/>
            <person name="Dorje P."/>
            <person name="Dorjee K."/>
            <person name="Dupes A."/>
            <person name="Elong R."/>
            <person name="Falk J."/>
            <person name="Farina A."/>
            <person name="Faro S."/>
            <person name="Ferguson D."/>
            <person name="Fisher S."/>
            <person name="Foley C.D."/>
            <person name="Franke A."/>
            <person name="Friedrich D."/>
            <person name="Gadbois L."/>
            <person name="Gearin G."/>
            <person name="Gearin C.R."/>
            <person name="Giannoukos G."/>
            <person name="Goode T."/>
            <person name="Graham J."/>
            <person name="Grandbois E."/>
            <person name="Grewal S."/>
            <person name="Gyaltsen K."/>
            <person name="Hafez N."/>
            <person name="Hagos B."/>
            <person name="Hall J."/>
            <person name="Henson C."/>
            <person name="Hollinger A."/>
            <person name="Honan T."/>
            <person name="Huard M.D."/>
            <person name="Hughes L."/>
            <person name="Hurhula B."/>
            <person name="Husby M.E."/>
            <person name="Kamat A."/>
            <person name="Kanga B."/>
            <person name="Kashin S."/>
            <person name="Khazanovich D."/>
            <person name="Kisner P."/>
            <person name="Lance K."/>
            <person name="Lara M."/>
            <person name="Lee W."/>
            <person name="Lennon N."/>
            <person name="Letendre F."/>
            <person name="LeVine R."/>
            <person name="Lipovsky A."/>
            <person name="Liu X."/>
            <person name="Liu J."/>
            <person name="Liu S."/>
            <person name="Lokyitsang T."/>
            <person name="Lokyitsang Y."/>
            <person name="Lubonja R."/>
            <person name="Lui A."/>
            <person name="MacDonald P."/>
            <person name="Magnisalis V."/>
            <person name="Maru K."/>
            <person name="Matthews C."/>
            <person name="McCusker W."/>
            <person name="McDonough S."/>
            <person name="Mehta T."/>
            <person name="Meldrim J."/>
            <person name="Meneus L."/>
            <person name="Mihai O."/>
            <person name="Mihalev A."/>
            <person name="Mihova T."/>
            <person name="Mittelman R."/>
            <person name="Mlenga V."/>
            <person name="Montmayeur A."/>
            <person name="Mulrain L."/>
            <person name="Navidi A."/>
            <person name="Naylor J."/>
            <person name="Negash T."/>
            <person name="Nguyen T."/>
            <person name="Nguyen N."/>
            <person name="Nicol R."/>
            <person name="Norbu C."/>
            <person name="Norbu N."/>
            <person name="Novod N."/>
            <person name="O'Neill B."/>
            <person name="Osman S."/>
            <person name="Markiewicz E."/>
            <person name="Oyono O.L."/>
            <person name="Patti C."/>
            <person name="Phunkhang P."/>
            <person name="Pierre F."/>
            <person name="Priest M."/>
            <person name="Raghuraman S."/>
            <person name="Rege F."/>
            <person name="Reyes R."/>
            <person name="Rise C."/>
            <person name="Rogov P."/>
            <person name="Ross K."/>
            <person name="Ryan E."/>
            <person name="Settipalli S."/>
            <person name="Shea T."/>
            <person name="Sherpa N."/>
            <person name="Shi L."/>
            <person name="Shih D."/>
            <person name="Sparrow T."/>
            <person name="Spaulding J."/>
            <person name="Stalker J."/>
            <person name="Stange-Thomann N."/>
            <person name="Stavropoulos S."/>
            <person name="Stone C."/>
            <person name="Strader C."/>
            <person name="Tesfaye S."/>
            <person name="Thomson T."/>
            <person name="Thoulutsang Y."/>
            <person name="Thoulutsang D."/>
            <person name="Topham K."/>
            <person name="Topping I."/>
            <person name="Tsamla T."/>
            <person name="Vassiliev H."/>
            <person name="Vo A."/>
            <person name="Wangchuk T."/>
            <person name="Wangdi T."/>
            <person name="Weiand M."/>
            <person name="Wilkinson J."/>
            <person name="Wilson A."/>
            <person name="Yadav S."/>
            <person name="Young G."/>
            <person name="Yu Q."/>
            <person name="Zembek L."/>
            <person name="Zhong D."/>
            <person name="Zimmer A."/>
            <person name="Zwirko Z."/>
            <person name="Jaffe D.B."/>
            <person name="Alvarez P."/>
            <person name="Brockman W."/>
            <person name="Butler J."/>
            <person name="Chin C."/>
            <person name="Gnerre S."/>
            <person name="Grabherr M."/>
            <person name="Kleber M."/>
            <person name="Mauceli E."/>
            <person name="MacCallum I."/>
        </authorList>
    </citation>
    <scope>NUCLEOTIDE SEQUENCE [LARGE SCALE GENOMIC DNA]</scope>
    <source>
        <strain evidence="2">Rob3c / Tucson 14021-0248.25</strain>
    </source>
</reference>
<dbReference type="EMBL" id="CH687787">
    <property type="protein sequence ID" value="EDW44594.1"/>
    <property type="molecule type" value="Genomic_DNA"/>
</dbReference>
<organism evidence="2">
    <name type="scientific">Drosophila sechellia</name>
    <name type="common">Fruit fly</name>
    <dbReference type="NCBI Taxonomy" id="7238"/>
    <lineage>
        <taxon>Eukaryota</taxon>
        <taxon>Metazoa</taxon>
        <taxon>Ecdysozoa</taxon>
        <taxon>Arthropoda</taxon>
        <taxon>Hexapoda</taxon>
        <taxon>Insecta</taxon>
        <taxon>Pterygota</taxon>
        <taxon>Neoptera</taxon>
        <taxon>Endopterygota</taxon>
        <taxon>Diptera</taxon>
        <taxon>Brachycera</taxon>
        <taxon>Muscomorpha</taxon>
        <taxon>Ephydroidea</taxon>
        <taxon>Drosophilidae</taxon>
        <taxon>Drosophila</taxon>
        <taxon>Sophophora</taxon>
    </lineage>
</organism>
<evidence type="ECO:0000313" key="1">
    <source>
        <dbReference type="EMBL" id="EDW44594.1"/>
    </source>
</evidence>
<dbReference type="HOGENOM" id="CLU_2711960_0_0_1"/>
<name>B4IQF7_DROSE</name>
<proteinExistence type="predicted"/>
<gene>
    <name evidence="1" type="primary">Dsec\GM16465</name>
    <name evidence="1" type="ORF">Dsec_GM16465</name>
</gene>
<dbReference type="AlphaFoldDB" id="B4IQF7"/>
<sequence length="73" mass="8187">SGNCNGRQAYRSVEFIKILNKCAHKDVCKQSINQRLDRPANRWVSWFRNHRLVIGLDLGTSTAIGIAYGGRVG</sequence>
<dbReference type="Proteomes" id="UP000001292">
    <property type="component" value="Unassembled WGS sequence"/>
</dbReference>
<accession>B4IQF7</accession>
<protein>
    <submittedName>
        <fullName evidence="1">GM16465</fullName>
    </submittedName>
</protein>
<evidence type="ECO:0000313" key="2">
    <source>
        <dbReference type="Proteomes" id="UP000001292"/>
    </source>
</evidence>
<keyword evidence="2" id="KW-1185">Reference proteome</keyword>